<dbReference type="EMBL" id="LRBV02000008">
    <property type="status" value="NOT_ANNOTATED_CDS"/>
    <property type="molecule type" value="Genomic_DNA"/>
</dbReference>
<reference evidence="1 2" key="1">
    <citation type="journal article" date="2016" name="G3 (Bethesda)">
        <title>First Draft Assembly and Annotation of the Genome of a California Endemic Oak Quercus lobata Nee (Fagaceae).</title>
        <authorList>
            <person name="Sork V.L."/>
            <person name="Fitz-Gibbon S.T."/>
            <person name="Puiu D."/>
            <person name="Crepeau M."/>
            <person name="Gugger P.F."/>
            <person name="Sherman R."/>
            <person name="Stevens K."/>
            <person name="Langley C.H."/>
            <person name="Pellegrini M."/>
            <person name="Salzberg S.L."/>
        </authorList>
    </citation>
    <scope>NUCLEOTIDE SEQUENCE [LARGE SCALE GENOMIC DNA]</scope>
    <source>
        <strain evidence="1 2">cv. SW786</strain>
    </source>
</reference>
<dbReference type="AlphaFoldDB" id="A0A7N2MA33"/>
<dbReference type="Proteomes" id="UP000594261">
    <property type="component" value="Chromosome 8"/>
</dbReference>
<accession>A0A7N2MA33</accession>
<evidence type="ECO:0000313" key="2">
    <source>
        <dbReference type="Proteomes" id="UP000594261"/>
    </source>
</evidence>
<organism evidence="1 2">
    <name type="scientific">Quercus lobata</name>
    <name type="common">Valley oak</name>
    <dbReference type="NCBI Taxonomy" id="97700"/>
    <lineage>
        <taxon>Eukaryota</taxon>
        <taxon>Viridiplantae</taxon>
        <taxon>Streptophyta</taxon>
        <taxon>Embryophyta</taxon>
        <taxon>Tracheophyta</taxon>
        <taxon>Spermatophyta</taxon>
        <taxon>Magnoliopsida</taxon>
        <taxon>eudicotyledons</taxon>
        <taxon>Gunneridae</taxon>
        <taxon>Pentapetalae</taxon>
        <taxon>rosids</taxon>
        <taxon>fabids</taxon>
        <taxon>Fagales</taxon>
        <taxon>Fagaceae</taxon>
        <taxon>Quercus</taxon>
    </lineage>
</organism>
<keyword evidence="2" id="KW-1185">Reference proteome</keyword>
<sequence length="277" mass="31573">MSTRSWRLFRRELSDCEQDEDHMEDEFDYGKFTVDDLEEDEVDTSLLSIILVCYGNQAKKLIIDGESCMNVASSCGIYSDSIMCDMIPMQITHILLDRPWLFGQNVQHNGKENTYALMVGEKEVVLKPMTLAEMDKFKVSKPKVIDGKYLEAKNSGIATEATKIKPNQPIEVPQIPADFSKDCTDFSKGTSCLVSNIRDAKLKIDAIDQEKLEVMQQDSKEMETVDEVVEIEMAAYQNYKEEVKTITLEASYSQVHVAYQSRVLLPTPIFLDIFFDK</sequence>
<evidence type="ECO:0000313" key="1">
    <source>
        <dbReference type="EnsemblPlants" id="QL08p026188:mrna"/>
    </source>
</evidence>
<dbReference type="InParanoid" id="A0A7N2MA33"/>
<dbReference type="Gramene" id="QL08p026188:mrna">
    <property type="protein sequence ID" value="QL08p026188:mrna"/>
    <property type="gene ID" value="QL08p026188"/>
</dbReference>
<proteinExistence type="predicted"/>
<protein>
    <submittedName>
        <fullName evidence="1">Uncharacterized protein</fullName>
    </submittedName>
</protein>
<dbReference type="PANTHER" id="PTHR35046">
    <property type="entry name" value="ZINC KNUCKLE (CCHC-TYPE) FAMILY PROTEIN"/>
    <property type="match status" value="1"/>
</dbReference>
<name>A0A7N2MA33_QUELO</name>
<reference evidence="1" key="2">
    <citation type="submission" date="2021-01" db="UniProtKB">
        <authorList>
            <consortium name="EnsemblPlants"/>
        </authorList>
    </citation>
    <scope>IDENTIFICATION</scope>
</reference>
<dbReference type="PANTHER" id="PTHR35046:SF9">
    <property type="entry name" value="RNA-DIRECTED DNA POLYMERASE"/>
    <property type="match status" value="1"/>
</dbReference>
<dbReference type="EnsemblPlants" id="QL08p026188:mrna">
    <property type="protein sequence ID" value="QL08p026188:mrna"/>
    <property type="gene ID" value="QL08p026188"/>
</dbReference>